<dbReference type="Pfam" id="PF22778">
    <property type="entry name" value="VCPO_2nd"/>
    <property type="match status" value="1"/>
</dbReference>
<dbReference type="SUPFAM" id="SSF48317">
    <property type="entry name" value="Acid phosphatase/Vanadium-dependent haloperoxidase"/>
    <property type="match status" value="1"/>
</dbReference>
<dbReference type="InterPro" id="IPR011049">
    <property type="entry name" value="Serralysin-like_metalloprot_C"/>
</dbReference>
<sequence>MEPIQQSVVAQWNELQLEVIREGGPAPTPTTYQLHLANAAIYDAYAALSTTASGHYSEIETSLENTDANLAEAISYAAFTVMSQLHPERAADFEAFLVDLGYDPANVSTDPDTAAGLGNLAAQNVFAARADDGSNFENDFADTTGFVPVNEADPTSDRAPGGENFDPNQWQPLREPNGTLTDDNGIPIFDNDDPSTFKDQSALTPHWGGVDGFALTSGDQFRPPAPPQLGDFSEYVDGLGNVTTGDAAYRAQIGQVLEISANLTDEQKLIAEYWANGPRGETPPGHWFQIAQDLALRDGHGNAQDAEMFFALSTAIFDAGIATWEAKYTYTYIRPYSAIRDLFFDQEIQAWGGPNQGTQTILGQNWLPYQDVTAPTPPFPEFVSGHSTFSAAAARTLAAYLGSDAYYDGTSVSNYDLDGVEGLDLLGEFVTSELTFEDRADGGDPIVLRWETLTEAAQEAGQSRIFGGIHIQDGNLFGLQVGEQVAENAQARWSALFSNGGSDFITLSDDGALALAGAGNDSVVGGAGDDTIEGGAGDDVLAASDGNDFVLGEDGADRIGGGLGNDTIDGGAGDDVIGAGQGDDIAAGGDGNDVVSGGAGNDTLGGGAGDDSMSGSFGSDSIDAGDGNDIVGGGTGQDTILGGAGDDQIGGGEGDDDIFGGDGNDFLAGGGRDDIIDGGAGNDTINAGAGNDEMSGGEGADLFVFNEFVAGDFDLITDFEVGIDSFFIRVDDLDNGGNGLQGFVDALGIVDTVAGAQFNVNGNDVLVEAVLAADLTLDSFTFL</sequence>
<dbReference type="InterPro" id="IPR052559">
    <property type="entry name" value="V-haloperoxidase"/>
</dbReference>
<dbReference type="GO" id="GO:0016020">
    <property type="term" value="C:membrane"/>
    <property type="evidence" value="ECO:0007669"/>
    <property type="project" value="UniProtKB-SubCell"/>
</dbReference>
<evidence type="ECO:0000256" key="2">
    <source>
        <dbReference type="ARBA" id="ARBA00022656"/>
    </source>
</evidence>
<comment type="subcellular location">
    <subcellularLocation>
        <location evidence="1">Membrane</location>
    </subcellularLocation>
</comment>
<dbReference type="PANTHER" id="PTHR34599:SF2">
    <property type="entry name" value="TRAF-TYPE DOMAIN-CONTAINING PROTEIN"/>
    <property type="match status" value="1"/>
</dbReference>
<organism evidence="9 10">
    <name type="scientific">Roseovarius mucosus DSM 17069</name>
    <dbReference type="NCBI Taxonomy" id="1288298"/>
    <lineage>
        <taxon>Bacteria</taxon>
        <taxon>Pseudomonadati</taxon>
        <taxon>Pseudomonadota</taxon>
        <taxon>Alphaproteobacteria</taxon>
        <taxon>Rhodobacterales</taxon>
        <taxon>Roseobacteraceae</taxon>
        <taxon>Roseovarius</taxon>
    </lineage>
</organism>
<feature type="domain" description="Vanadium-dependent haloperoxidase NapH1-like second helical-bundle" evidence="8">
    <location>
        <begin position="308"/>
        <end position="405"/>
    </location>
</feature>
<gene>
    <name evidence="9" type="ORF">rosmuc_01849</name>
</gene>
<keyword evidence="4" id="KW-0843">Virulence</keyword>
<dbReference type="PATRIC" id="fig|1288298.3.peg.1866"/>
<feature type="compositionally biased region" description="Low complexity" evidence="6">
    <location>
        <begin position="574"/>
        <end position="595"/>
    </location>
</feature>
<dbReference type="PROSITE" id="PS00330">
    <property type="entry name" value="HEMOLYSIN_CALCIUM"/>
    <property type="match status" value="1"/>
</dbReference>
<dbReference type="GO" id="GO:0004601">
    <property type="term" value="F:peroxidase activity"/>
    <property type="evidence" value="ECO:0007669"/>
    <property type="project" value="InterPro"/>
</dbReference>
<dbReference type="HOGENOM" id="CLU_020920_0_1_5"/>
<evidence type="ECO:0000256" key="1">
    <source>
        <dbReference type="ARBA" id="ARBA00004370"/>
    </source>
</evidence>
<dbReference type="InterPro" id="IPR018511">
    <property type="entry name" value="Hemolysin-typ_Ca-bd_CS"/>
</dbReference>
<feature type="region of interest" description="Disordered" evidence="6">
    <location>
        <begin position="574"/>
        <end position="663"/>
    </location>
</feature>
<dbReference type="STRING" id="215743.ROSMUCSMR3_01276"/>
<dbReference type="PRINTS" id="PR01488">
    <property type="entry name" value="RTXTOXINA"/>
</dbReference>
<dbReference type="eggNOG" id="COG2931">
    <property type="taxonomic scope" value="Bacteria"/>
</dbReference>
<feature type="compositionally biased region" description="Gly residues" evidence="6">
    <location>
        <begin position="597"/>
        <end position="609"/>
    </location>
</feature>
<dbReference type="EMBL" id="AONH01000010">
    <property type="protein sequence ID" value="KGM88155.1"/>
    <property type="molecule type" value="Genomic_DNA"/>
</dbReference>
<name>A0A0A0HLT3_9RHOB</name>
<dbReference type="Pfam" id="PF21167">
    <property type="entry name" value="DUF6851"/>
    <property type="match status" value="1"/>
</dbReference>
<dbReference type="InterPro" id="IPR016119">
    <property type="entry name" value="Br/Cl_peroxidase_C"/>
</dbReference>
<dbReference type="Gene3D" id="1.10.606.10">
    <property type="entry name" value="Vanadium-containing Chloroperoxidase, domain 2"/>
    <property type="match status" value="1"/>
</dbReference>
<evidence type="ECO:0000256" key="4">
    <source>
        <dbReference type="ARBA" id="ARBA00023026"/>
    </source>
</evidence>
<dbReference type="GO" id="GO:0005509">
    <property type="term" value="F:calcium ion binding"/>
    <property type="evidence" value="ECO:0007669"/>
    <property type="project" value="InterPro"/>
</dbReference>
<dbReference type="PANTHER" id="PTHR34599">
    <property type="entry name" value="PEROXIDASE-RELATED"/>
    <property type="match status" value="1"/>
</dbReference>
<dbReference type="PRINTS" id="PR00313">
    <property type="entry name" value="CABNDNGRPT"/>
</dbReference>
<proteinExistence type="predicted"/>
<dbReference type="InterPro" id="IPR003995">
    <property type="entry name" value="RTX_toxin_determinant-A"/>
</dbReference>
<dbReference type="AlphaFoldDB" id="A0A0A0HLT3"/>
<keyword evidence="2" id="KW-0800">Toxin</keyword>
<reference evidence="9 10" key="1">
    <citation type="submission" date="2013-01" db="EMBL/GenBank/DDBJ databases">
        <authorList>
            <person name="Fiebig A."/>
            <person name="Goeker M."/>
            <person name="Klenk H.-P.P."/>
        </authorList>
    </citation>
    <scope>NUCLEOTIDE SEQUENCE [LARGE SCALE GENOMIC DNA]</scope>
    <source>
        <strain evidence="9 10">DSM 17069</strain>
    </source>
</reference>
<dbReference type="InterPro" id="IPR049283">
    <property type="entry name" value="DUF6851"/>
</dbReference>
<evidence type="ECO:0000313" key="10">
    <source>
        <dbReference type="Proteomes" id="UP000030021"/>
    </source>
</evidence>
<dbReference type="InterPro" id="IPR001343">
    <property type="entry name" value="Hemolysn_Ca-bd"/>
</dbReference>
<keyword evidence="5" id="KW-0472">Membrane</keyword>
<dbReference type="Gene3D" id="2.150.10.10">
    <property type="entry name" value="Serralysin-like metalloprotease, C-terminal"/>
    <property type="match status" value="3"/>
</dbReference>
<dbReference type="SUPFAM" id="SSF51120">
    <property type="entry name" value="beta-Roll"/>
    <property type="match status" value="2"/>
</dbReference>
<dbReference type="Proteomes" id="UP000030021">
    <property type="component" value="Unassembled WGS sequence"/>
</dbReference>
<dbReference type="GO" id="GO:0005576">
    <property type="term" value="C:extracellular region"/>
    <property type="evidence" value="ECO:0007669"/>
    <property type="project" value="InterPro"/>
</dbReference>
<dbReference type="RefSeq" id="WP_037272975.1">
    <property type="nucleotide sequence ID" value="NZ_KN293979.1"/>
</dbReference>
<accession>A0A0A0HLT3</accession>
<evidence type="ECO:0000313" key="9">
    <source>
        <dbReference type="EMBL" id="KGM88155.1"/>
    </source>
</evidence>
<feature type="compositionally biased region" description="Low complexity" evidence="6">
    <location>
        <begin position="610"/>
        <end position="629"/>
    </location>
</feature>
<dbReference type="InterPro" id="IPR055161">
    <property type="entry name" value="NapH1-like_2nd"/>
</dbReference>
<evidence type="ECO:0000259" key="8">
    <source>
        <dbReference type="Pfam" id="PF22778"/>
    </source>
</evidence>
<evidence type="ECO:0000256" key="6">
    <source>
        <dbReference type="SAM" id="MobiDB-lite"/>
    </source>
</evidence>
<evidence type="ECO:0000256" key="5">
    <source>
        <dbReference type="ARBA" id="ARBA00023136"/>
    </source>
</evidence>
<dbReference type="GO" id="GO:0090729">
    <property type="term" value="F:toxin activity"/>
    <property type="evidence" value="ECO:0007669"/>
    <property type="project" value="UniProtKB-KW"/>
</dbReference>
<feature type="domain" description="DUF6851" evidence="7">
    <location>
        <begin position="37"/>
        <end position="172"/>
    </location>
</feature>
<dbReference type="Pfam" id="PF00353">
    <property type="entry name" value="HemolysinCabind"/>
    <property type="match status" value="4"/>
</dbReference>
<evidence type="ECO:0000259" key="7">
    <source>
        <dbReference type="Pfam" id="PF21167"/>
    </source>
</evidence>
<dbReference type="CDD" id="cd03398">
    <property type="entry name" value="PAP2_haloperoxidase"/>
    <property type="match status" value="1"/>
</dbReference>
<feature type="compositionally biased region" description="Gly residues" evidence="6">
    <location>
        <begin position="630"/>
        <end position="652"/>
    </location>
</feature>
<comment type="caution">
    <text evidence="9">The sequence shown here is derived from an EMBL/GenBank/DDBJ whole genome shotgun (WGS) entry which is preliminary data.</text>
</comment>
<protein>
    <submittedName>
        <fullName evidence="9">PAP2 superfamily/Hemolysin-type calcium-binding repeat (2 copies)</fullName>
    </submittedName>
</protein>
<keyword evidence="3" id="KW-0677">Repeat</keyword>
<dbReference type="OrthoDB" id="7624131at2"/>
<evidence type="ECO:0000256" key="3">
    <source>
        <dbReference type="ARBA" id="ARBA00022737"/>
    </source>
</evidence>
<dbReference type="InterPro" id="IPR036938">
    <property type="entry name" value="PAP2/HPO_sf"/>
</dbReference>
<feature type="region of interest" description="Disordered" evidence="6">
    <location>
        <begin position="151"/>
        <end position="182"/>
    </location>
</feature>